<evidence type="ECO:0000313" key="2">
    <source>
        <dbReference type="Proteomes" id="UP001157502"/>
    </source>
</evidence>
<accession>A0ACC2HAL8</accession>
<evidence type="ECO:0000313" key="1">
    <source>
        <dbReference type="EMBL" id="KAJ8013049.1"/>
    </source>
</evidence>
<gene>
    <name evidence="1" type="ORF">DPEC_G00049270</name>
</gene>
<protein>
    <submittedName>
        <fullName evidence="1">Uncharacterized protein</fullName>
    </submittedName>
</protein>
<organism evidence="1 2">
    <name type="scientific">Dallia pectoralis</name>
    <name type="common">Alaska blackfish</name>
    <dbReference type="NCBI Taxonomy" id="75939"/>
    <lineage>
        <taxon>Eukaryota</taxon>
        <taxon>Metazoa</taxon>
        <taxon>Chordata</taxon>
        <taxon>Craniata</taxon>
        <taxon>Vertebrata</taxon>
        <taxon>Euteleostomi</taxon>
        <taxon>Actinopterygii</taxon>
        <taxon>Neopterygii</taxon>
        <taxon>Teleostei</taxon>
        <taxon>Protacanthopterygii</taxon>
        <taxon>Esociformes</taxon>
        <taxon>Umbridae</taxon>
        <taxon>Dallia</taxon>
    </lineage>
</organism>
<comment type="caution">
    <text evidence="1">The sequence shown here is derived from an EMBL/GenBank/DDBJ whole genome shotgun (WGS) entry which is preliminary data.</text>
</comment>
<reference evidence="1" key="1">
    <citation type="submission" date="2021-05" db="EMBL/GenBank/DDBJ databases">
        <authorList>
            <person name="Pan Q."/>
            <person name="Jouanno E."/>
            <person name="Zahm M."/>
            <person name="Klopp C."/>
            <person name="Cabau C."/>
            <person name="Louis A."/>
            <person name="Berthelot C."/>
            <person name="Parey E."/>
            <person name="Roest Crollius H."/>
            <person name="Montfort J."/>
            <person name="Robinson-Rechavi M."/>
            <person name="Bouchez O."/>
            <person name="Lampietro C."/>
            <person name="Lopez Roques C."/>
            <person name="Donnadieu C."/>
            <person name="Postlethwait J."/>
            <person name="Bobe J."/>
            <person name="Dillon D."/>
            <person name="Chandos A."/>
            <person name="von Hippel F."/>
            <person name="Guiguen Y."/>
        </authorList>
    </citation>
    <scope>NUCLEOTIDE SEQUENCE</scope>
    <source>
        <strain evidence="1">YG-Jan2019</strain>
    </source>
</reference>
<name>A0ACC2HAL8_DALPE</name>
<dbReference type="EMBL" id="CM055731">
    <property type="protein sequence ID" value="KAJ8013049.1"/>
    <property type="molecule type" value="Genomic_DNA"/>
</dbReference>
<sequence>MVGSRWRSEALGSICIPVSLQESSRIEEYRDTSPKIKANVKHIRGSESEFLILSGCSHGCSGSPLSTNLEPPQPVHEH</sequence>
<proteinExistence type="predicted"/>
<keyword evidence="2" id="KW-1185">Reference proteome</keyword>
<dbReference type="Proteomes" id="UP001157502">
    <property type="component" value="Chromosome 4"/>
</dbReference>